<organism evidence="3 4">
    <name type="scientific">Phlyctema vagabunda</name>
    <dbReference type="NCBI Taxonomy" id="108571"/>
    <lineage>
        <taxon>Eukaryota</taxon>
        <taxon>Fungi</taxon>
        <taxon>Dikarya</taxon>
        <taxon>Ascomycota</taxon>
        <taxon>Pezizomycotina</taxon>
        <taxon>Leotiomycetes</taxon>
        <taxon>Helotiales</taxon>
        <taxon>Dermateaceae</taxon>
        <taxon>Phlyctema</taxon>
    </lineage>
</organism>
<evidence type="ECO:0000259" key="2">
    <source>
        <dbReference type="PROSITE" id="PS50048"/>
    </source>
</evidence>
<dbReference type="SUPFAM" id="SSF57701">
    <property type="entry name" value="Zn2/Cys6 DNA-binding domain"/>
    <property type="match status" value="1"/>
</dbReference>
<keyword evidence="1" id="KW-0539">Nucleus</keyword>
<dbReference type="SMART" id="SM00066">
    <property type="entry name" value="GAL4"/>
    <property type="match status" value="1"/>
</dbReference>
<keyword evidence="4" id="KW-1185">Reference proteome</keyword>
<accession>A0ABR4P6V4</accession>
<dbReference type="EMBL" id="JBFCZG010000008">
    <property type="protein sequence ID" value="KAL3419045.1"/>
    <property type="molecule type" value="Genomic_DNA"/>
</dbReference>
<evidence type="ECO:0000256" key="1">
    <source>
        <dbReference type="ARBA" id="ARBA00023242"/>
    </source>
</evidence>
<evidence type="ECO:0000313" key="3">
    <source>
        <dbReference type="EMBL" id="KAL3419045.1"/>
    </source>
</evidence>
<dbReference type="Pfam" id="PF00172">
    <property type="entry name" value="Zn_clus"/>
    <property type="match status" value="1"/>
</dbReference>
<comment type="caution">
    <text evidence="3">The sequence shown here is derived from an EMBL/GenBank/DDBJ whole genome shotgun (WGS) entry which is preliminary data.</text>
</comment>
<dbReference type="InterPro" id="IPR036864">
    <property type="entry name" value="Zn2-C6_fun-type_DNA-bd_sf"/>
</dbReference>
<sequence length="481" mass="54420">MVRASGPSKGCRTCRRRRVKCDERQPLCARCERGGFDCEGYGRALSFVSENSRAKRRSLKQEALRAKSIGKGELRRRSTATGSEADLTMAARPPSELTCAAFKDEIQISFTFAKLFAWDEKSIAWLSWGYKSSGYSINSDALKALSGIYYGRAHHETSVERYGCVHYTKTLRALREAIDSNRGMLLDVLLAGMSALCYEMIASPSYGGLLLHAGGIGRLIELRGPEQHRDAFELHLLSTMRNSICIKAMLDRKRCFLEREEWKTIPWSSHPEGRAMVEWVQDIMCDVPGLYEDYDTLSASDMSPEAYRVGHEKLKANIYHHLELLSDWRAQWEHRYPQTCHERAPHFPQSPFTTVISFQDLEAANGLMLYNALYIILSNLQLRLLGREHDWRYHTGTRMKASNPVLNPLGASLHEAAVEICRSVEYYFSPPYESVGAFFMTFPLKVAYNQLPVGDPGGRWLKGLMVTLAAKSGMRFSTGVL</sequence>
<dbReference type="InterPro" id="IPR001138">
    <property type="entry name" value="Zn2Cys6_DnaBD"/>
</dbReference>
<dbReference type="Gene3D" id="4.10.240.10">
    <property type="entry name" value="Zn(2)-C6 fungal-type DNA-binding domain"/>
    <property type="match status" value="1"/>
</dbReference>
<dbReference type="Proteomes" id="UP001629113">
    <property type="component" value="Unassembled WGS sequence"/>
</dbReference>
<dbReference type="CDD" id="cd00067">
    <property type="entry name" value="GAL4"/>
    <property type="match status" value="1"/>
</dbReference>
<dbReference type="PROSITE" id="PS00463">
    <property type="entry name" value="ZN2_CY6_FUNGAL_1"/>
    <property type="match status" value="1"/>
</dbReference>
<protein>
    <submittedName>
        <fullName evidence="3">C6 finger domain-containing protein</fullName>
    </submittedName>
</protein>
<dbReference type="InterPro" id="IPR053178">
    <property type="entry name" value="Osmoadaptation_assoc"/>
</dbReference>
<gene>
    <name evidence="3" type="ORF">PVAG01_09266</name>
</gene>
<name>A0ABR4P6V4_9HELO</name>
<proteinExistence type="predicted"/>
<dbReference type="PROSITE" id="PS50048">
    <property type="entry name" value="ZN2_CY6_FUNGAL_2"/>
    <property type="match status" value="1"/>
</dbReference>
<dbReference type="PANTHER" id="PTHR38111:SF2">
    <property type="entry name" value="FINGER DOMAIN PROTEIN, PUTATIVE (AFU_ORTHOLOGUE AFUA_1G01560)-RELATED"/>
    <property type="match status" value="1"/>
</dbReference>
<evidence type="ECO:0000313" key="4">
    <source>
        <dbReference type="Proteomes" id="UP001629113"/>
    </source>
</evidence>
<feature type="domain" description="Zn(2)-C6 fungal-type" evidence="2">
    <location>
        <begin position="10"/>
        <end position="38"/>
    </location>
</feature>
<reference evidence="3 4" key="1">
    <citation type="submission" date="2024-06" db="EMBL/GenBank/DDBJ databases">
        <title>Complete genome of Phlyctema vagabunda strain 19-DSS-EL-015.</title>
        <authorList>
            <person name="Fiorenzani C."/>
        </authorList>
    </citation>
    <scope>NUCLEOTIDE SEQUENCE [LARGE SCALE GENOMIC DNA]</scope>
    <source>
        <strain evidence="3 4">19-DSS-EL-015</strain>
    </source>
</reference>
<dbReference type="PANTHER" id="PTHR38111">
    <property type="entry name" value="ZN(2)-C6 FUNGAL-TYPE DOMAIN-CONTAINING PROTEIN-RELATED"/>
    <property type="match status" value="1"/>
</dbReference>